<reference evidence="4 5" key="1">
    <citation type="submission" date="2019-02" db="EMBL/GenBank/DDBJ databases">
        <title>Prokaryotic population dynamics and viral predation in marine succession experiment using metagenomics: the confinement effect.</title>
        <authorList>
            <person name="Haro-Moreno J.M."/>
            <person name="Rodriguez-Valera F."/>
            <person name="Lopez-Perez M."/>
        </authorList>
    </citation>
    <scope>NUCLEOTIDE SEQUENCE [LARGE SCALE GENOMIC DNA]</scope>
    <source>
        <strain evidence="4">MED-G170</strain>
    </source>
</reference>
<dbReference type="Pfam" id="PF00583">
    <property type="entry name" value="Acetyltransf_1"/>
    <property type="match status" value="1"/>
</dbReference>
<dbReference type="Proteomes" id="UP000315889">
    <property type="component" value="Unassembled WGS sequence"/>
</dbReference>
<dbReference type="GO" id="GO:0016747">
    <property type="term" value="F:acyltransferase activity, transferring groups other than amino-acyl groups"/>
    <property type="evidence" value="ECO:0007669"/>
    <property type="project" value="InterPro"/>
</dbReference>
<evidence type="ECO:0000313" key="5">
    <source>
        <dbReference type="Proteomes" id="UP000315889"/>
    </source>
</evidence>
<protein>
    <submittedName>
        <fullName evidence="4">GNAT family N-acetyltransferase</fullName>
    </submittedName>
</protein>
<accession>A0A520MFY5</accession>
<evidence type="ECO:0000256" key="1">
    <source>
        <dbReference type="ARBA" id="ARBA00022679"/>
    </source>
</evidence>
<dbReference type="InterPro" id="IPR016181">
    <property type="entry name" value="Acyl_CoA_acyltransferase"/>
</dbReference>
<evidence type="ECO:0000259" key="3">
    <source>
        <dbReference type="PROSITE" id="PS51186"/>
    </source>
</evidence>
<evidence type="ECO:0000313" key="4">
    <source>
        <dbReference type="EMBL" id="RZO20123.1"/>
    </source>
</evidence>
<keyword evidence="2" id="KW-0012">Acyltransferase</keyword>
<proteinExistence type="predicted"/>
<dbReference type="InterPro" id="IPR000182">
    <property type="entry name" value="GNAT_dom"/>
</dbReference>
<gene>
    <name evidence="4" type="ORF">EVB03_05865</name>
</gene>
<dbReference type="Gene3D" id="3.40.630.30">
    <property type="match status" value="1"/>
</dbReference>
<dbReference type="PROSITE" id="PS51186">
    <property type="entry name" value="GNAT"/>
    <property type="match status" value="1"/>
</dbReference>
<dbReference type="PANTHER" id="PTHR43072:SF23">
    <property type="entry name" value="UPF0039 PROTEIN C11D3.02C"/>
    <property type="match status" value="1"/>
</dbReference>
<keyword evidence="1 4" id="KW-0808">Transferase</keyword>
<dbReference type="PANTHER" id="PTHR43072">
    <property type="entry name" value="N-ACETYLTRANSFERASE"/>
    <property type="match status" value="1"/>
</dbReference>
<feature type="domain" description="N-acetyltransferase" evidence="3">
    <location>
        <begin position="1"/>
        <end position="167"/>
    </location>
</feature>
<comment type="caution">
    <text evidence="4">The sequence shown here is derived from an EMBL/GenBank/DDBJ whole genome shotgun (WGS) entry which is preliminary data.</text>
</comment>
<dbReference type="AlphaFoldDB" id="A0A520MFY5"/>
<dbReference type="EMBL" id="SHBP01000006">
    <property type="protein sequence ID" value="RZO20123.1"/>
    <property type="molecule type" value="Genomic_DNA"/>
</dbReference>
<sequence>MIIRPSLEDELEKLQAFLVEQGSNQWNYLPEDGVNEQFRRLTQGSDHCLVAVDKETVVGMAIYRQPGDAPNIFAKFVNLSRAVYVAEVVVHSEFTGKGIGTSLMKEIIIITKELGAKELVIDRHEQNLASAGMMRKVGFKELDCFVDLRRRETGSQKTSILNLKLQD</sequence>
<name>A0A520MFY5_9GAMM</name>
<organism evidence="4 5">
    <name type="scientific">SAR92 clade bacterium</name>
    <dbReference type="NCBI Taxonomy" id="2315479"/>
    <lineage>
        <taxon>Bacteria</taxon>
        <taxon>Pseudomonadati</taxon>
        <taxon>Pseudomonadota</taxon>
        <taxon>Gammaproteobacteria</taxon>
        <taxon>Cellvibrionales</taxon>
        <taxon>Porticoccaceae</taxon>
        <taxon>SAR92 clade</taxon>
    </lineage>
</organism>
<evidence type="ECO:0000256" key="2">
    <source>
        <dbReference type="ARBA" id="ARBA00023315"/>
    </source>
</evidence>
<dbReference type="SUPFAM" id="SSF55729">
    <property type="entry name" value="Acyl-CoA N-acyltransferases (Nat)"/>
    <property type="match status" value="1"/>
</dbReference>
<dbReference type="CDD" id="cd04301">
    <property type="entry name" value="NAT_SF"/>
    <property type="match status" value="1"/>
</dbReference>